<feature type="compositionally biased region" description="Low complexity" evidence="6">
    <location>
        <begin position="261"/>
        <end position="272"/>
    </location>
</feature>
<keyword evidence="2" id="KW-0732">Signal</keyword>
<dbReference type="InterPro" id="IPR052235">
    <property type="entry name" value="Nephronectin_domain"/>
</dbReference>
<protein>
    <recommendedName>
        <fullName evidence="7">EGF-like domain-containing protein</fullName>
    </recommendedName>
</protein>
<feature type="region of interest" description="Disordered" evidence="6">
    <location>
        <begin position="547"/>
        <end position="587"/>
    </location>
</feature>
<accession>A0A423T7R8</accession>
<keyword evidence="1 5" id="KW-0245">EGF-like domain</keyword>
<keyword evidence="9" id="KW-1185">Reference proteome</keyword>
<dbReference type="Gene3D" id="2.10.25.10">
    <property type="entry name" value="Laminin"/>
    <property type="match status" value="2"/>
</dbReference>
<comment type="caution">
    <text evidence="5">Lacks conserved residue(s) required for the propagation of feature annotation.</text>
</comment>
<dbReference type="InterPro" id="IPR000742">
    <property type="entry name" value="EGF"/>
</dbReference>
<evidence type="ECO:0000256" key="3">
    <source>
        <dbReference type="ARBA" id="ARBA00022737"/>
    </source>
</evidence>
<dbReference type="InterPro" id="IPR001881">
    <property type="entry name" value="EGF-like_Ca-bd_dom"/>
</dbReference>
<dbReference type="SMART" id="SM00181">
    <property type="entry name" value="EGF"/>
    <property type="match status" value="2"/>
</dbReference>
<dbReference type="PROSITE" id="PS01187">
    <property type="entry name" value="EGF_CA"/>
    <property type="match status" value="1"/>
</dbReference>
<dbReference type="PANTHER" id="PTHR24050:SF28">
    <property type="entry name" value="UROMODULIN-LIKE"/>
    <property type="match status" value="1"/>
</dbReference>
<dbReference type="InterPro" id="IPR018097">
    <property type="entry name" value="EGF_Ca-bd_CS"/>
</dbReference>
<feature type="compositionally biased region" description="Polar residues" evidence="6">
    <location>
        <begin position="488"/>
        <end position="498"/>
    </location>
</feature>
<feature type="compositionally biased region" description="Low complexity" evidence="6">
    <location>
        <begin position="637"/>
        <end position="653"/>
    </location>
</feature>
<dbReference type="PROSITE" id="PS00010">
    <property type="entry name" value="ASX_HYDROXYL"/>
    <property type="match status" value="1"/>
</dbReference>
<reference evidence="8 9" key="2">
    <citation type="submission" date="2019-01" db="EMBL/GenBank/DDBJ databases">
        <title>The decoding of complex shrimp genome reveals the adaptation for benthos swimmer, frequently molting mechanism and breeding impact on genome.</title>
        <authorList>
            <person name="Sun Y."/>
            <person name="Gao Y."/>
            <person name="Yu Y."/>
        </authorList>
    </citation>
    <scope>NUCLEOTIDE SEQUENCE [LARGE SCALE GENOMIC DNA]</scope>
    <source>
        <tissue evidence="8">Muscle</tissue>
    </source>
</reference>
<feature type="region of interest" description="Disordered" evidence="6">
    <location>
        <begin position="418"/>
        <end position="529"/>
    </location>
</feature>
<feature type="region of interest" description="Disordered" evidence="6">
    <location>
        <begin position="306"/>
        <end position="333"/>
    </location>
</feature>
<evidence type="ECO:0000259" key="7">
    <source>
        <dbReference type="PROSITE" id="PS50026"/>
    </source>
</evidence>
<feature type="region of interest" description="Disordered" evidence="6">
    <location>
        <begin position="209"/>
        <end position="285"/>
    </location>
</feature>
<feature type="domain" description="EGF-like" evidence="7">
    <location>
        <begin position="100"/>
        <end position="140"/>
    </location>
</feature>
<dbReference type="GO" id="GO:0005509">
    <property type="term" value="F:calcium ion binding"/>
    <property type="evidence" value="ECO:0007669"/>
    <property type="project" value="InterPro"/>
</dbReference>
<name>A0A423T7R8_PENVA</name>
<dbReference type="OrthoDB" id="9946071at2759"/>
<feature type="compositionally biased region" description="Pro residues" evidence="6">
    <location>
        <begin position="250"/>
        <end position="260"/>
    </location>
</feature>
<dbReference type="Gene3D" id="1.20.5.320">
    <property type="entry name" value="6-Phosphogluconate Dehydrogenase, domain 3"/>
    <property type="match status" value="1"/>
</dbReference>
<dbReference type="AlphaFoldDB" id="A0A423T7R8"/>
<evidence type="ECO:0000256" key="1">
    <source>
        <dbReference type="ARBA" id="ARBA00022536"/>
    </source>
</evidence>
<dbReference type="PANTHER" id="PTHR24050">
    <property type="entry name" value="PA14 DOMAIN-CONTAINING PROTEIN"/>
    <property type="match status" value="1"/>
</dbReference>
<keyword evidence="4" id="KW-1015">Disulfide bond</keyword>
<feature type="compositionally biased region" description="Low complexity" evidence="6">
    <location>
        <begin position="224"/>
        <end position="236"/>
    </location>
</feature>
<dbReference type="SUPFAM" id="SSF57196">
    <property type="entry name" value="EGF/Laminin"/>
    <property type="match status" value="2"/>
</dbReference>
<dbReference type="Pfam" id="PF14670">
    <property type="entry name" value="FXa_inhibition"/>
    <property type="match status" value="1"/>
</dbReference>
<gene>
    <name evidence="8" type="ORF">C7M84_009125</name>
</gene>
<keyword evidence="3" id="KW-0677">Repeat</keyword>
<evidence type="ECO:0000256" key="4">
    <source>
        <dbReference type="ARBA" id="ARBA00023157"/>
    </source>
</evidence>
<sequence>VTLLSFLRSDTLECPSANVITTRYKCQVKDKWVDCFRRHCCQGYNFVAGRCLPDSMDPCSQNFCEQKCSVFFGRVICTCFSGYRFSPENHKRGIKPVCLDVDECVGQNGNCEHICINEPGTFRCACREGYRLRGDNSTCELASEGGAVPTPDQWRGPTPAGSAHIQSSDSALQCSASCSSVGSLEHKIRNLEERIVALSTAVRLYSFAAGPPGPEGPPGPPGSVGPRGFPGPAGQPGAPGPKGDMGPKWSGPPPAPPTPASPKAGPTAATPEEAADDPFSENDLPLDSWTVVKHRGGKKQFCRCRRGAVGPPGAQGKTGPRGLRGLRGPEGKKGEPGSFDFLLLMIADVKHDIQKLQQKVFTEEEMPEPYDLAGAITASGSVTSQQYHSQLQELLTEEVDNRIFGAARRLEPVLKVVDTTDDQESSDTSSSVEPTYLTDYAAVSNDPQETTHDRYGALDGTDSGDPRAAATREQQTLVDDTPALQHYGSFSRQASNASVERASGDARSARDGRSDDPTMSPGDGDGVQPVTYDAEALRASLDSLKTDYGLLEEGEETNLSSTMSDGDEPPSPPRRSLTKGDRKRIRENEKLVDILDDILKDIEANVGKFQERSTSESYDSKAIEEESNFDVVLRSNPEAASGSDGAPAGPSEGRPTGGDWRPTLD</sequence>
<feature type="compositionally biased region" description="Basic and acidic residues" evidence="6">
    <location>
        <begin position="578"/>
        <end position="587"/>
    </location>
</feature>
<dbReference type="FunFam" id="2.10.25.10:FF:000240">
    <property type="entry name" value="Vitamin K-dependent protein S"/>
    <property type="match status" value="1"/>
</dbReference>
<feature type="region of interest" description="Disordered" evidence="6">
    <location>
        <begin position="145"/>
        <end position="166"/>
    </location>
</feature>
<comment type="caution">
    <text evidence="8">The sequence shown here is derived from an EMBL/GenBank/DDBJ whole genome shotgun (WGS) entry which is preliminary data.</text>
</comment>
<evidence type="ECO:0000256" key="6">
    <source>
        <dbReference type="SAM" id="MobiDB-lite"/>
    </source>
</evidence>
<dbReference type="PROSITE" id="PS01186">
    <property type="entry name" value="EGF_2"/>
    <property type="match status" value="1"/>
</dbReference>
<evidence type="ECO:0000256" key="2">
    <source>
        <dbReference type="ARBA" id="ARBA00022729"/>
    </source>
</evidence>
<feature type="compositionally biased region" description="Pro residues" evidence="6">
    <location>
        <begin position="211"/>
        <end position="223"/>
    </location>
</feature>
<evidence type="ECO:0000313" key="8">
    <source>
        <dbReference type="EMBL" id="ROT72491.1"/>
    </source>
</evidence>
<evidence type="ECO:0000256" key="5">
    <source>
        <dbReference type="PROSITE-ProRule" id="PRU00076"/>
    </source>
</evidence>
<dbReference type="InterPro" id="IPR000152">
    <property type="entry name" value="EGF-type_Asp/Asn_hydroxyl_site"/>
</dbReference>
<dbReference type="Proteomes" id="UP000283509">
    <property type="component" value="Unassembled WGS sequence"/>
</dbReference>
<feature type="non-terminal residue" evidence="8">
    <location>
        <position position="1"/>
    </location>
</feature>
<dbReference type="STRING" id="6689.A0A423T7R8"/>
<dbReference type="SMART" id="SM00179">
    <property type="entry name" value="EGF_CA"/>
    <property type="match status" value="1"/>
</dbReference>
<feature type="region of interest" description="Disordered" evidence="6">
    <location>
        <begin position="632"/>
        <end position="665"/>
    </location>
</feature>
<organism evidence="8 9">
    <name type="scientific">Penaeus vannamei</name>
    <name type="common">Whiteleg shrimp</name>
    <name type="synonym">Litopenaeus vannamei</name>
    <dbReference type="NCBI Taxonomy" id="6689"/>
    <lineage>
        <taxon>Eukaryota</taxon>
        <taxon>Metazoa</taxon>
        <taxon>Ecdysozoa</taxon>
        <taxon>Arthropoda</taxon>
        <taxon>Crustacea</taxon>
        <taxon>Multicrustacea</taxon>
        <taxon>Malacostraca</taxon>
        <taxon>Eumalacostraca</taxon>
        <taxon>Eucarida</taxon>
        <taxon>Decapoda</taxon>
        <taxon>Dendrobranchiata</taxon>
        <taxon>Penaeoidea</taxon>
        <taxon>Penaeidae</taxon>
        <taxon>Penaeus</taxon>
    </lineage>
</organism>
<evidence type="ECO:0000313" key="9">
    <source>
        <dbReference type="Proteomes" id="UP000283509"/>
    </source>
</evidence>
<feature type="compositionally biased region" description="Basic and acidic residues" evidence="6">
    <location>
        <begin position="502"/>
        <end position="516"/>
    </location>
</feature>
<dbReference type="EMBL" id="QCYY01002144">
    <property type="protein sequence ID" value="ROT72491.1"/>
    <property type="molecule type" value="Genomic_DNA"/>
</dbReference>
<proteinExistence type="predicted"/>
<reference evidence="8 9" key="1">
    <citation type="submission" date="2018-04" db="EMBL/GenBank/DDBJ databases">
        <authorList>
            <person name="Zhang X."/>
            <person name="Yuan J."/>
            <person name="Li F."/>
            <person name="Xiang J."/>
        </authorList>
    </citation>
    <scope>NUCLEOTIDE SEQUENCE [LARGE SCALE GENOMIC DNA]</scope>
    <source>
        <tissue evidence="8">Muscle</tissue>
    </source>
</reference>
<dbReference type="PROSITE" id="PS50026">
    <property type="entry name" value="EGF_3"/>
    <property type="match status" value="1"/>
</dbReference>